<keyword evidence="3" id="KW-1185">Reference proteome</keyword>
<keyword evidence="1" id="KW-0732">Signal</keyword>
<feature type="signal peptide" evidence="1">
    <location>
        <begin position="1"/>
        <end position="23"/>
    </location>
</feature>
<dbReference type="Proteomes" id="UP000032214">
    <property type="component" value="Unassembled WGS sequence"/>
</dbReference>
<dbReference type="AlphaFoldDB" id="A0A0D2K4M2"/>
<evidence type="ECO:0000313" key="3">
    <source>
        <dbReference type="Proteomes" id="UP000032214"/>
    </source>
</evidence>
<protein>
    <submittedName>
        <fullName evidence="2">Uncharacterized protein</fullName>
    </submittedName>
</protein>
<gene>
    <name evidence="2" type="ORF">J120_02390</name>
</gene>
<evidence type="ECO:0000313" key="2">
    <source>
        <dbReference type="EMBL" id="KIX85167.1"/>
    </source>
</evidence>
<sequence length="369" mass="42884">MSKRNLYLFILSSIIFNYSAILATTDAEDYKTCNKNVSLVKIYEYFQAWENSENVSPEQLDTLIQCWKTSHAQLTFWERWNLRNHKQYNILVSEDKFLWHIIRRIKDEQTSHSTLNSLFDVVTKHFDKQLINKNIGLLIIKNSQPLSKSEIERTIALRKTIEQHGLAINYQEHAICLIAQNYPVEELIYAIDKSPKVLNCPELFSTALEVAIGYYGEKRQSLAHLDVLHAKLQQYNKKLDRDIFYKIITYRDRERNLATQLLLFRYGYNLNDINSKNLTFLDNFVIARNMSISDVKATALFGSKRKINETTLNYFKYLIKQGARFGDIQAVKEALPGIINHNKACGNQAKAEEFVALVLAQINKQTMAI</sequence>
<evidence type="ECO:0000256" key="1">
    <source>
        <dbReference type="SAM" id="SignalP"/>
    </source>
</evidence>
<reference evidence="2 3" key="1">
    <citation type="journal article" date="2013" name="Proc. Natl. Acad. Sci. U.S.A.">
        <title>Candidate phylum TM6 genome recovered from a hospital sink biofilm provides genomic insights into this uncultivated phylum.</title>
        <authorList>
            <person name="McLean J.S."/>
            <person name="Lombardo M.J."/>
            <person name="Badger J.H."/>
            <person name="Edlund A."/>
            <person name="Novotny M."/>
            <person name="Yee-Greenbaum J."/>
            <person name="Vyahhi N."/>
            <person name="Hall A.P."/>
            <person name="Yang Y."/>
            <person name="Dupont C.L."/>
            <person name="Ziegler M.G."/>
            <person name="Chitsaz H."/>
            <person name="Allen A.E."/>
            <person name="Yooseph S."/>
            <person name="Tesler G."/>
            <person name="Pevzner P.A."/>
            <person name="Friedman R.M."/>
            <person name="Nealson K.H."/>
            <person name="Venter J.C."/>
            <person name="Lasken R.S."/>
        </authorList>
    </citation>
    <scope>NUCLEOTIDE SEQUENCE [LARGE SCALE GENOMIC DNA]</scope>
    <source>
        <strain evidence="2 3">TM6SC1</strain>
    </source>
</reference>
<dbReference type="EMBL" id="ARQD01000002">
    <property type="protein sequence ID" value="KIX85167.1"/>
    <property type="molecule type" value="Genomic_DNA"/>
</dbReference>
<comment type="caution">
    <text evidence="2">The sequence shown here is derived from an EMBL/GenBank/DDBJ whole genome shotgun (WGS) entry which is preliminary data.</text>
</comment>
<proteinExistence type="predicted"/>
<feature type="chain" id="PRO_5002245438" evidence="1">
    <location>
        <begin position="24"/>
        <end position="369"/>
    </location>
</feature>
<organism evidence="2 3">
    <name type="scientific">candidate division TM6 bacterium JCVI TM6SC1</name>
    <dbReference type="NCBI Taxonomy" id="1306947"/>
    <lineage>
        <taxon>Bacteria</taxon>
        <taxon>Candidatus Babelota</taxon>
        <taxon>Vermiphilus</taxon>
    </lineage>
</organism>
<accession>A0A0D2K4M2</accession>
<name>A0A0D2K4M2_9BACT</name>